<dbReference type="GeneID" id="96782038"/>
<protein>
    <recommendedName>
        <fullName evidence="1">BT-3987-like N-terminal domain-containing protein</fullName>
    </recommendedName>
</protein>
<dbReference type="GO" id="GO:0005975">
    <property type="term" value="P:carbohydrate metabolic process"/>
    <property type="evidence" value="ECO:0007669"/>
    <property type="project" value="UniProtKB-ARBA"/>
</dbReference>
<dbReference type="Gene3D" id="2.60.40.1740">
    <property type="entry name" value="hypothetical protein (bacova_03559)"/>
    <property type="match status" value="1"/>
</dbReference>
<name>A0A250EAS6_9FLAO</name>
<dbReference type="SUPFAM" id="SSF49899">
    <property type="entry name" value="Concanavalin A-like lectins/glucanases"/>
    <property type="match status" value="1"/>
</dbReference>
<evidence type="ECO:0000259" key="1">
    <source>
        <dbReference type="Pfam" id="PF08522"/>
    </source>
</evidence>
<accession>A0A250EAS6</accession>
<gene>
    <name evidence="2" type="ORF">CGC48_09520</name>
</gene>
<organism evidence="2 3">
    <name type="scientific">Capnocytophaga cynodegmi</name>
    <dbReference type="NCBI Taxonomy" id="28189"/>
    <lineage>
        <taxon>Bacteria</taxon>
        <taxon>Pseudomonadati</taxon>
        <taxon>Bacteroidota</taxon>
        <taxon>Flavobacteriia</taxon>
        <taxon>Flavobacteriales</taxon>
        <taxon>Flavobacteriaceae</taxon>
        <taxon>Capnocytophaga</taxon>
    </lineage>
</organism>
<dbReference type="PROSITE" id="PS51257">
    <property type="entry name" value="PROKAR_LIPOPROTEIN"/>
    <property type="match status" value="1"/>
</dbReference>
<dbReference type="InterPro" id="IPR013320">
    <property type="entry name" value="ConA-like_dom_sf"/>
</dbReference>
<dbReference type="Gene3D" id="2.60.120.200">
    <property type="match status" value="1"/>
</dbReference>
<feature type="domain" description="BT-3987-like N-terminal" evidence="1">
    <location>
        <begin position="35"/>
        <end position="158"/>
    </location>
</feature>
<evidence type="ECO:0000313" key="3">
    <source>
        <dbReference type="Proteomes" id="UP000242855"/>
    </source>
</evidence>
<dbReference type="EMBL" id="CP022378">
    <property type="protein sequence ID" value="ATA68838.1"/>
    <property type="molecule type" value="Genomic_DNA"/>
</dbReference>
<reference evidence="2 3" key="1">
    <citation type="journal article" date="2017" name="Genome Announc.">
        <title>Twelve Complete Reference Genomes of Clinical Isolates in the Capnocytophaga Genus.</title>
        <authorList>
            <person name="Villarma A."/>
            <person name="Gulvik C.A."/>
            <person name="Rowe L.A."/>
            <person name="Sheth M."/>
            <person name="Juieng P."/>
            <person name="Nicholson A.C."/>
            <person name="Loparev V.N."/>
            <person name="McQuiston J.R."/>
        </authorList>
    </citation>
    <scope>NUCLEOTIDE SEQUENCE [LARGE SCALE GENOMIC DNA]</scope>
    <source>
        <strain evidence="2 3">G7591</strain>
    </source>
</reference>
<dbReference type="Proteomes" id="UP000242855">
    <property type="component" value="Chromosome"/>
</dbReference>
<proteinExistence type="predicted"/>
<dbReference type="RefSeq" id="WP_098029379.1">
    <property type="nucleotide sequence ID" value="NZ_CP022378.1"/>
</dbReference>
<dbReference type="KEGG" id="ccyn:CGC48_09520"/>
<dbReference type="InterPro" id="IPR013728">
    <property type="entry name" value="BT_3987-like_N"/>
</dbReference>
<sequence length="405" mass="45528">MKNLFFKVSTAILLLGTVGCQEKLDTVSGEHSTAVYMTKDNQLINISNAVESGETFIEVRLSRLAENSVNISVSAIDFFSEYNKKNGTEYKALPSSEYELYEIGNPSNKSNNGTLSISVKGGDYSSRIGVKVKPLDDSVYPVSTRYAIPLRISSSSAKILSNKDAIISFNRPYKTSVAEIVKGHNFAVELDPEIESTDEFTVQGQFMFLNWNSMQHSWNQSMINFKGGPGSNWWYTRVNPDHFQVKDLDADGEATHVKLDVKLNVWYQVSYVYKANSLKVYVNGELKKTFSRPGLRISKGEGATITVANSTLADSRDFRIREVRLWNRALSEAEIKDKLYLPVNSDSEGLLVYLPIDKKNGFKDLSKHKNIVKFGRHGKNVDVEKMEVKWTENVKFPAEGLVIEP</sequence>
<dbReference type="AlphaFoldDB" id="A0A250EAS6"/>
<dbReference type="GO" id="GO:0004553">
    <property type="term" value="F:hydrolase activity, hydrolyzing O-glycosyl compounds"/>
    <property type="evidence" value="ECO:0007669"/>
    <property type="project" value="UniProtKB-ARBA"/>
</dbReference>
<dbReference type="Pfam" id="PF13385">
    <property type="entry name" value="Laminin_G_3"/>
    <property type="match status" value="1"/>
</dbReference>
<evidence type="ECO:0000313" key="2">
    <source>
        <dbReference type="EMBL" id="ATA68838.1"/>
    </source>
</evidence>
<dbReference type="Pfam" id="PF08522">
    <property type="entry name" value="BT_3987-like_N"/>
    <property type="match status" value="1"/>
</dbReference>